<feature type="compositionally biased region" description="Polar residues" evidence="1">
    <location>
        <begin position="49"/>
        <end position="66"/>
    </location>
</feature>
<keyword evidence="4" id="KW-1185">Reference proteome</keyword>
<feature type="compositionally biased region" description="Basic and acidic residues" evidence="1">
    <location>
        <begin position="806"/>
        <end position="837"/>
    </location>
</feature>
<dbReference type="PANTHER" id="PTHR38372">
    <property type="entry name" value="DENTIN SIALOPHOSPHOPROTEIN-LIKE PROTEIN"/>
    <property type="match status" value="1"/>
</dbReference>
<feature type="domain" description="OCEL" evidence="2">
    <location>
        <begin position="982"/>
        <end position="1091"/>
    </location>
</feature>
<evidence type="ECO:0000256" key="1">
    <source>
        <dbReference type="SAM" id="MobiDB-lite"/>
    </source>
</evidence>
<feature type="region of interest" description="Disordered" evidence="1">
    <location>
        <begin position="448"/>
        <end position="608"/>
    </location>
</feature>
<accession>A0A7J7L0U1</accession>
<reference evidence="3 4" key="1">
    <citation type="journal article" date="2020" name="IScience">
        <title>Genome Sequencing of the Endangered Kingdonia uniflora (Circaeasteraceae, Ranunculales) Reveals Potential Mechanisms of Evolutionary Specialization.</title>
        <authorList>
            <person name="Sun Y."/>
            <person name="Deng T."/>
            <person name="Zhang A."/>
            <person name="Moore M.J."/>
            <person name="Landis J.B."/>
            <person name="Lin N."/>
            <person name="Zhang H."/>
            <person name="Zhang X."/>
            <person name="Huang J."/>
            <person name="Zhang X."/>
            <person name="Sun H."/>
            <person name="Wang H."/>
        </authorList>
    </citation>
    <scope>NUCLEOTIDE SEQUENCE [LARGE SCALE GENOMIC DNA]</scope>
    <source>
        <strain evidence="3">TB1705</strain>
        <tissue evidence="3">Leaf</tissue>
    </source>
</reference>
<feature type="compositionally biased region" description="Polar residues" evidence="1">
    <location>
        <begin position="505"/>
        <end position="525"/>
    </location>
</feature>
<feature type="region of interest" description="Disordered" evidence="1">
    <location>
        <begin position="753"/>
        <end position="780"/>
    </location>
</feature>
<organism evidence="3 4">
    <name type="scientific">Kingdonia uniflora</name>
    <dbReference type="NCBI Taxonomy" id="39325"/>
    <lineage>
        <taxon>Eukaryota</taxon>
        <taxon>Viridiplantae</taxon>
        <taxon>Streptophyta</taxon>
        <taxon>Embryophyta</taxon>
        <taxon>Tracheophyta</taxon>
        <taxon>Spermatophyta</taxon>
        <taxon>Magnoliopsida</taxon>
        <taxon>Ranunculales</taxon>
        <taxon>Circaeasteraceae</taxon>
        <taxon>Kingdonia</taxon>
    </lineage>
</organism>
<feature type="compositionally biased region" description="Polar residues" evidence="1">
    <location>
        <begin position="671"/>
        <end position="680"/>
    </location>
</feature>
<feature type="compositionally biased region" description="Low complexity" evidence="1">
    <location>
        <begin position="491"/>
        <end position="504"/>
    </location>
</feature>
<feature type="compositionally biased region" description="Polar residues" evidence="1">
    <location>
        <begin position="556"/>
        <end position="569"/>
    </location>
</feature>
<feature type="region of interest" description="Disordered" evidence="1">
    <location>
        <begin position="1"/>
        <end position="67"/>
    </location>
</feature>
<dbReference type="Gene3D" id="6.10.140.340">
    <property type="match status" value="1"/>
</dbReference>
<proteinExistence type="predicted"/>
<feature type="region of interest" description="Disordered" evidence="1">
    <location>
        <begin position="806"/>
        <end position="927"/>
    </location>
</feature>
<feature type="region of interest" description="Disordered" evidence="1">
    <location>
        <begin position="226"/>
        <end position="246"/>
    </location>
</feature>
<dbReference type="EMBL" id="JACGCM010002755">
    <property type="protein sequence ID" value="KAF6136182.1"/>
    <property type="molecule type" value="Genomic_DNA"/>
</dbReference>
<evidence type="ECO:0000313" key="3">
    <source>
        <dbReference type="EMBL" id="KAF6136182.1"/>
    </source>
</evidence>
<comment type="caution">
    <text evidence="3">The sequence shown here is derived from an EMBL/GenBank/DDBJ whole genome shotgun (WGS) entry which is preliminary data.</text>
</comment>
<dbReference type="PANTHER" id="PTHR38372:SF2">
    <property type="entry name" value="DENTIN SIALOPHOSPHOPROTEIN-LIKE PROTEIN"/>
    <property type="match status" value="1"/>
</dbReference>
<feature type="region of interest" description="Disordered" evidence="1">
    <location>
        <begin position="635"/>
        <end position="705"/>
    </location>
</feature>
<sequence length="1093" mass="121291">MYNTPGKRGATGGRGNGGAKRKQSPFKRPIASVTNRGSAPAPAHRNRSTTKMTVATPAEPSSTPEETYSLVHGDPLDFAMIIRLTPDLVDEIKRVGGNARIKFDSIANNASGNVIDVGGKDFNFTWSHERGDLCDIYEERRTGEDGGGVLVETGGAWRKLNVQRILDESTKNHVKMRSEEAERKLKSRKAIVLDPGNPSVKNHVKASAAAATETNIRRMSFPPKKEPAFKKRKVEPTQASVSYGGPPKSVYKSGLSSTITGKGRVSVSPLPSPREQLAASASPFKIGNLSKDMISTEEIDALQPQLRVEEKNANLEKGNRSGLLASTMDLQGMLITLLVDNPKGMSLKALEKAIGDTIPNSARKIGPIIKKIANFKAPGGYFLKPGVELGSMKKCSPESERYQDSARGTYIPDPLFEENVTTEKLEQQSQLSSKLDESIFGEQIVMRLNSPDPFGDAKKTSDHGEGRPCSSSDSGSDSDTDSESDSDSDSGSESKSSSESDGSSNNKRGSDISNKQDSNVSNKQGSDVDVDIMTSGDEKEVTQSKLQNIEPRIATSPITWRSSLEQPEQNGIDENKQDSEIVVAPNAYQDTVMTDSEPNKSNKREEKTMPFSVYNNLQTENEQVSYGGIGLVQSKGLGKVSKSKNKSKSKGSSDLINSIEKSDRAIRLKTGSLSQQQPSVRSKENFILDAKYPHKNPSLQRPRNHAENLGQGMLHFERDPLHEKISVNRESECEDGYGYENLLPKYFSEGSVGAKSFASDSNNRQQGEHGGKLKDARDMDSFSMYSGLPAEMSTKGKFLRREPSDLELGELRDPIHEEESPGVKKQFEKRNSFKMSERNSTSSNNMDDSTRPQEMVTQSRGHQFPRIDRVDSDVGFQLNNSADTRNKARKNGTRTSQELGLISDVDDSSKTNDSVVQRHGTKQGRKMGTNTIRETKSDKYSKRAGMNDRNNESIMRENSNSIQNLKESSSDEDNCSYSMYAKDEPELKGPIKDFSQYKEYVEEYCKKHPSYCSLNKSLQVYRDKFNKLGDELELAKSDRDTVRYVKLRKQLKENYRQCITKHISLKKIFVVLHKELECLKQRIQEYALHLTIN</sequence>
<name>A0A7J7L0U1_9MAGN</name>
<dbReference type="Pfam" id="PF07303">
    <property type="entry name" value="Occludin_ELL"/>
    <property type="match status" value="1"/>
</dbReference>
<protein>
    <recommendedName>
        <fullName evidence="2">OCEL domain-containing protein</fullName>
    </recommendedName>
</protein>
<dbReference type="AlphaFoldDB" id="A0A7J7L0U1"/>
<feature type="compositionally biased region" description="Basic and acidic residues" evidence="1">
    <location>
        <begin position="766"/>
        <end position="780"/>
    </location>
</feature>
<feature type="compositionally biased region" description="Acidic residues" evidence="1">
    <location>
        <begin position="476"/>
        <end position="490"/>
    </location>
</feature>
<dbReference type="Proteomes" id="UP000541444">
    <property type="component" value="Unassembled WGS sequence"/>
</dbReference>
<dbReference type="InterPro" id="IPR010844">
    <property type="entry name" value="Occludin_ELL"/>
</dbReference>
<feature type="compositionally biased region" description="Basic and acidic residues" evidence="1">
    <location>
        <begin position="597"/>
        <end position="608"/>
    </location>
</feature>
<gene>
    <name evidence="3" type="ORF">GIB67_001591</name>
</gene>
<evidence type="ECO:0000313" key="4">
    <source>
        <dbReference type="Proteomes" id="UP000541444"/>
    </source>
</evidence>
<dbReference type="PROSITE" id="PS51980">
    <property type="entry name" value="OCEL"/>
    <property type="match status" value="1"/>
</dbReference>
<feature type="compositionally biased region" description="Basic and acidic residues" evidence="1">
    <location>
        <begin position="455"/>
        <end position="466"/>
    </location>
</feature>
<dbReference type="OrthoDB" id="4869960at2759"/>
<feature type="compositionally biased region" description="Gly residues" evidence="1">
    <location>
        <begin position="9"/>
        <end position="18"/>
    </location>
</feature>
<evidence type="ECO:0000259" key="2">
    <source>
        <dbReference type="PROSITE" id="PS51980"/>
    </source>
</evidence>